<keyword evidence="2" id="KW-1185">Reference proteome</keyword>
<dbReference type="Gene3D" id="3.40.50.300">
    <property type="entry name" value="P-loop containing nucleotide triphosphate hydrolases"/>
    <property type="match status" value="1"/>
</dbReference>
<sequence length="1205" mass="138132">MCDEFSYLGRMRNYGERGPFDIKNNLNIYLGADDERPLKIVIGEYVAQNYPEAGNKAYSLPEGYILREKLIRELEETAYKNEADETCKEEVDMPSKHQSIAKVFDCLKYAFEGLPSLTIADYTFTDTLLKVMNDHQKDEFLDVSGVRKEYLESGAHDVFGIAISGKDIVGMFFQIEETTSNENQMTFFQMFKRATQKVLEDINIFRTLCNEFPLSSVKLAGFVAFPMLSETDMQEVVKCKECRERMLTSEDLKTKERFIGFLARNDIKLEIPSELGPESYLMTTFKDIFSLYVCAASAVDLPRNPTQLYTRTEQHMKPMLVILTPRQRELVKSNAKVILMTGTSGTGKTFVLKRRALELVEKSDPVMVLNLSGGDLTEDFRQDFQEAKKEIEVVDGREGRENGLEEDYEGMKKFLKKEGRGKHVLVDEVPITLGFLDIITTKALSEHWKWINELDVKSITLCFRPNDQSYTRNFPIEEVKPAGHDITVLNSVKRNTKHISELFLAIGNYSRRVFVSSEPSLRIDSEETGGECLPRFIEMWSCQALHRKCKDEAICESVRASHPTHVIYEECRKASEKMPVFVVLDSKSRRCAFVKVFSFLHDKVPVIYLRKFGEFRGKLTSDDSFPLVIVTEEEMMGCHPLNVTVILDFPGSKWKNYNRLIVSTSERKIVVVDEEEWRMGKFSKVPKEIKGKPGWKIEKRRGDAEDLRENLEKTWQKYKGTNLARLGERIFTILPFPEMKFDRDRKKDEDADVTKMLGCTFSVIIGYPASGKSRKLDALIERVTGQVLLLHSGGELSHEVYRQRWKEENNVDVVDARQINSLQDIFKKVEERLREKKEKEKVEKGKKKVKGRKKMGEEYMKEKEVKEEKAVLDSLVVVVEDCPFFNEFPDNTAERLKEKRVKLILSFKPHSANASEISVDRVIEKLKKWQDSTVVVVRSQLTDLLLMRHIRENETSTGLDLDSKNLSVSALAASIVCGPGVQYIQIKAQKCSGRHLGYTCRGENKCGTTANALLSFVQKDTFESTPYILVSEEVLLQPLQEKLRNIGNQFPVKHLNDFRGCETSVVISFNVNDDWLLEVFSRSRTRLVIIDNLVKHRDLWKQMKKEGRVEAISCTTEHEDDLSTLLRIDDQEMFLLHPTWDEVGIRTGMAAVKRGNVLDRNTGAIRLISPETIGAIDEELLQSSPFSDWGYAWNGKRKSSGLGEV</sequence>
<dbReference type="SUPFAM" id="SSF52540">
    <property type="entry name" value="P-loop containing nucleoside triphosphate hydrolases"/>
    <property type="match status" value="1"/>
</dbReference>
<organism evidence="1">
    <name type="scientific">Darwinula stevensoni</name>
    <dbReference type="NCBI Taxonomy" id="69355"/>
    <lineage>
        <taxon>Eukaryota</taxon>
        <taxon>Metazoa</taxon>
        <taxon>Ecdysozoa</taxon>
        <taxon>Arthropoda</taxon>
        <taxon>Crustacea</taxon>
        <taxon>Oligostraca</taxon>
        <taxon>Ostracoda</taxon>
        <taxon>Podocopa</taxon>
        <taxon>Podocopida</taxon>
        <taxon>Darwinulocopina</taxon>
        <taxon>Darwinuloidea</taxon>
        <taxon>Darwinulidae</taxon>
        <taxon>Darwinula</taxon>
    </lineage>
</organism>
<dbReference type="InterPro" id="IPR027417">
    <property type="entry name" value="P-loop_NTPase"/>
</dbReference>
<proteinExistence type="predicted"/>
<protein>
    <submittedName>
        <fullName evidence="1">Uncharacterized protein</fullName>
    </submittedName>
</protein>
<gene>
    <name evidence="1" type="ORF">DSTB1V02_LOCUS12629</name>
</gene>
<accession>A0A7R9AF22</accession>
<reference evidence="1" key="1">
    <citation type="submission" date="2020-11" db="EMBL/GenBank/DDBJ databases">
        <authorList>
            <person name="Tran Van P."/>
        </authorList>
    </citation>
    <scope>NUCLEOTIDE SEQUENCE</scope>
</reference>
<dbReference type="AlphaFoldDB" id="A0A7R9AF22"/>
<dbReference type="EMBL" id="LR904489">
    <property type="protein sequence ID" value="CAD7252878.1"/>
    <property type="molecule type" value="Genomic_DNA"/>
</dbReference>
<dbReference type="EMBL" id="CAJPEV010004972">
    <property type="protein sequence ID" value="CAG0902569.1"/>
    <property type="molecule type" value="Genomic_DNA"/>
</dbReference>
<dbReference type="OrthoDB" id="8177873at2759"/>
<dbReference type="Proteomes" id="UP000677054">
    <property type="component" value="Unassembled WGS sequence"/>
</dbReference>
<evidence type="ECO:0000313" key="2">
    <source>
        <dbReference type="Proteomes" id="UP000677054"/>
    </source>
</evidence>
<evidence type="ECO:0000313" key="1">
    <source>
        <dbReference type="EMBL" id="CAD7252878.1"/>
    </source>
</evidence>
<name>A0A7R9AF22_9CRUS</name>